<gene>
    <name evidence="1" type="ORF">N7U68_03810</name>
</gene>
<proteinExistence type="predicted"/>
<name>A0ABY6DCC5_9RHOB</name>
<evidence type="ECO:0000313" key="1">
    <source>
        <dbReference type="EMBL" id="UXX83796.1"/>
    </source>
</evidence>
<dbReference type="RefSeq" id="WP_263048275.1">
    <property type="nucleotide sequence ID" value="NZ_CP106738.1"/>
</dbReference>
<dbReference type="EMBL" id="CP106738">
    <property type="protein sequence ID" value="UXX83796.1"/>
    <property type="molecule type" value="Genomic_DNA"/>
</dbReference>
<keyword evidence="2" id="KW-1185">Reference proteome</keyword>
<sequence>MRLKLDVSDPAAHLRALEACVLFPDAAESRALRRDLAAIYAYAETGTLTKPLQNVVETLNAVSDMNAFQAAVCVAQSAAVLRADPERQTDIAAFEAACLVLKVAALAAVHPAPQASAFHSTWIAKSLENEVFRRVALLAEKMIFFEHWAHQTEPRLSCYPKGDLIPSGLDAEASALIDAPEAHAWNGTGGQP</sequence>
<accession>A0ABY6DCC5</accession>
<reference evidence="1" key="1">
    <citation type="submission" date="2022-10" db="EMBL/GenBank/DDBJ databases">
        <title>Roseovarius pelagicus sp. nov., isolated from Arctic seawater.</title>
        <authorList>
            <person name="Hong Y.W."/>
            <person name="Hwang C.Y."/>
        </authorList>
    </citation>
    <scope>NUCLEOTIDE SEQUENCE</scope>
    <source>
        <strain evidence="1">HL-MP18</strain>
    </source>
</reference>
<dbReference type="Proteomes" id="UP001064087">
    <property type="component" value="Chromosome"/>
</dbReference>
<evidence type="ECO:0000313" key="2">
    <source>
        <dbReference type="Proteomes" id="UP001064087"/>
    </source>
</evidence>
<organism evidence="1 2">
    <name type="scientific">Roseovarius pelagicus</name>
    <dbReference type="NCBI Taxonomy" id="2980108"/>
    <lineage>
        <taxon>Bacteria</taxon>
        <taxon>Pseudomonadati</taxon>
        <taxon>Pseudomonadota</taxon>
        <taxon>Alphaproteobacteria</taxon>
        <taxon>Rhodobacterales</taxon>
        <taxon>Roseobacteraceae</taxon>
        <taxon>Roseovarius</taxon>
    </lineage>
</organism>
<protein>
    <submittedName>
        <fullName evidence="1">Uncharacterized protein</fullName>
    </submittedName>
</protein>